<evidence type="ECO:0000256" key="1">
    <source>
        <dbReference type="SAM" id="MobiDB-lite"/>
    </source>
</evidence>
<feature type="compositionally biased region" description="Polar residues" evidence="1">
    <location>
        <begin position="312"/>
        <end position="324"/>
    </location>
</feature>
<dbReference type="AlphaFoldDB" id="A0A1B1TC47"/>
<protein>
    <submittedName>
        <fullName evidence="2">Uncharacterized protein</fullName>
    </submittedName>
</protein>
<reference evidence="2" key="1">
    <citation type="submission" date="2014-11" db="EMBL/GenBank/DDBJ databases">
        <authorList>
            <person name="Zhu J."/>
            <person name="Qi W."/>
            <person name="Song R."/>
        </authorList>
    </citation>
    <scope>NUCLEOTIDE SEQUENCE</scope>
</reference>
<reference evidence="2" key="2">
    <citation type="journal article" date="2015" name="ISME J.">
        <title>A new class of marine Euryarchaeota group II from the Mediterranean deep chlorophyll maximum.</title>
        <authorList>
            <person name="Martin-Cuadrado A.B."/>
            <person name="Garcia-Heredia I."/>
            <person name="Molto A.G."/>
            <person name="Lopez-Ubeda R."/>
            <person name="Kimes N."/>
            <person name="Lopez-Garcia P."/>
            <person name="Moreira D."/>
            <person name="Rodriguez-Valera F."/>
        </authorList>
    </citation>
    <scope>NUCLEOTIDE SEQUENCE</scope>
</reference>
<accession>A0A1B1TC47</accession>
<evidence type="ECO:0000313" key="2">
    <source>
        <dbReference type="EMBL" id="ANV79846.1"/>
    </source>
</evidence>
<dbReference type="EMBL" id="KP211853">
    <property type="protein sequence ID" value="ANV79846.1"/>
    <property type="molecule type" value="Genomic_DNA"/>
</dbReference>
<sequence>MRDKLVILTIIFTLLSSTSFSVANPGGNGDSNRDFTCGGSCHGDPSLSQESDGTLSLEVQNNVYAGNAVAVHITASNMSLSSNRIVGIFLLGSLNGNLDQPSDYGWQIIQDPNGGTNNYVESTVSSSNSITLTWILFAPEDGGKYNLFAQINHGRSQESNDIAYTGVSDPLLIDVQTPPANLPGFSEFWIAPEYRPPGDSTNVIIMTKNSNSIQVKWKLEGEWAEHNANVTLIEKDTWSVDLPPTLGSTIIQYTVTTSNGNFSIKQPLLTIGTSTIGFEGTLMGARLQSLALASIIIGFISTLQVVISKSNNLTNQNPSESSEISNDKKRYTKHSDHPGWLWDNIENKWIEDQNNSIPGDDV</sequence>
<proteinExistence type="predicted"/>
<organism evidence="2">
    <name type="scientific">uncultured Poseidoniia archaeon</name>
    <dbReference type="NCBI Taxonomy" id="1697135"/>
    <lineage>
        <taxon>Archaea</taxon>
        <taxon>Methanobacteriati</taxon>
        <taxon>Thermoplasmatota</taxon>
        <taxon>Candidatus Poseidoniia</taxon>
        <taxon>environmental samples</taxon>
    </lineage>
</organism>
<feature type="region of interest" description="Disordered" evidence="1">
    <location>
        <begin position="312"/>
        <end position="333"/>
    </location>
</feature>
<name>A0A1B1TC47_9ARCH</name>